<proteinExistence type="predicted"/>
<organism evidence="3 4">
    <name type="scientific">Panagrolaimus davidi</name>
    <dbReference type="NCBI Taxonomy" id="227884"/>
    <lineage>
        <taxon>Eukaryota</taxon>
        <taxon>Metazoa</taxon>
        <taxon>Ecdysozoa</taxon>
        <taxon>Nematoda</taxon>
        <taxon>Chromadorea</taxon>
        <taxon>Rhabditida</taxon>
        <taxon>Tylenchina</taxon>
        <taxon>Panagrolaimomorpha</taxon>
        <taxon>Panagrolaimoidea</taxon>
        <taxon>Panagrolaimidae</taxon>
        <taxon>Panagrolaimus</taxon>
    </lineage>
</organism>
<dbReference type="AlphaFoldDB" id="A0A914P7W1"/>
<keyword evidence="3" id="KW-1185">Reference proteome</keyword>
<name>A0A914P7W1_9BILA</name>
<evidence type="ECO:0000256" key="1">
    <source>
        <dbReference type="SAM" id="MobiDB-lite"/>
    </source>
</evidence>
<sequence length="569" mass="63748">MDEKKETDVIEDKEGKIEKPRKDEHHIEEKDKTDELGMVVDEHMKTTEKMEKLEDEKTDKQKVTDVPQQKGEPQKIEDKMNIVVDDKPKTDDVVAVELQQTPETKDKIPTMEEFMADMEISEFINKLVETITSEAEIESEQHLKDLLSKQTALEEPRQTSPSPTKAILTLEEQLKQLQKDLDESGMEIPEGGSHELNIEKEFEKEVEREEALAEARKRYSREPSEDTILEEPEIEETFEVISKQDVKLSKDSTKGQATDTLPTSPTEFREIQIPEITLTNESGEPVIEMTTSITDLELITDEVDKEAQPAEAEATAPEVNIQITKEDATFTYHLRIVQPQLLIVSAELSGTILSNQRIISVTEDITKIPDKSGIEVSVLSPALTKENVIYKWILKREGGSTEARDTWILNRPKNNCCRCKEEPTSPTSPTEATAVANINVAYSGPSHPIIEISMLEASKLLTEVLAEIPKSQSTTTSLTSQTQTYVTAQEGLDSEDRFHDPSTVHDEQSQSTITETSTSGINQAPSFRQEIQNATFVAGQSAQLKCIVAGNPSPQVEWFVDGDLIVSNE</sequence>
<dbReference type="WBParaSite" id="PDA_v2.g141.t1">
    <property type="protein sequence ID" value="PDA_v2.g141.t1"/>
    <property type="gene ID" value="PDA_v2.g141"/>
</dbReference>
<feature type="compositionally biased region" description="Basic and acidic residues" evidence="1">
    <location>
        <begin position="49"/>
        <end position="63"/>
    </location>
</feature>
<feature type="compositionally biased region" description="Basic and acidic residues" evidence="1">
    <location>
        <begin position="494"/>
        <end position="508"/>
    </location>
</feature>
<accession>A0A914P7W1</accession>
<dbReference type="InterPro" id="IPR007110">
    <property type="entry name" value="Ig-like_dom"/>
</dbReference>
<dbReference type="InterPro" id="IPR013098">
    <property type="entry name" value="Ig_I-set"/>
</dbReference>
<dbReference type="Proteomes" id="UP000887578">
    <property type="component" value="Unplaced"/>
</dbReference>
<evidence type="ECO:0000313" key="4">
    <source>
        <dbReference type="WBParaSite" id="PDA_v2.g141.t1"/>
    </source>
</evidence>
<dbReference type="InterPro" id="IPR036179">
    <property type="entry name" value="Ig-like_dom_sf"/>
</dbReference>
<evidence type="ECO:0000313" key="3">
    <source>
        <dbReference type="Proteomes" id="UP000887578"/>
    </source>
</evidence>
<feature type="compositionally biased region" description="Basic and acidic residues" evidence="1">
    <location>
        <begin position="72"/>
        <end position="88"/>
    </location>
</feature>
<evidence type="ECO:0000259" key="2">
    <source>
        <dbReference type="PROSITE" id="PS50835"/>
    </source>
</evidence>
<dbReference type="Gene3D" id="2.60.40.10">
    <property type="entry name" value="Immunoglobulins"/>
    <property type="match status" value="1"/>
</dbReference>
<feature type="domain" description="Ig-like" evidence="2">
    <location>
        <begin position="525"/>
        <end position="569"/>
    </location>
</feature>
<feature type="region of interest" description="Disordered" evidence="1">
    <location>
        <begin position="494"/>
        <end position="520"/>
    </location>
</feature>
<feature type="region of interest" description="Disordered" evidence="1">
    <location>
        <begin position="49"/>
        <end position="88"/>
    </location>
</feature>
<feature type="compositionally biased region" description="Low complexity" evidence="1">
    <location>
        <begin position="509"/>
        <end position="519"/>
    </location>
</feature>
<dbReference type="Pfam" id="PF07679">
    <property type="entry name" value="I-set"/>
    <property type="match status" value="1"/>
</dbReference>
<dbReference type="PROSITE" id="PS50835">
    <property type="entry name" value="IG_LIKE"/>
    <property type="match status" value="1"/>
</dbReference>
<protein>
    <submittedName>
        <fullName evidence="4">Ig-like domain-containing protein</fullName>
    </submittedName>
</protein>
<feature type="region of interest" description="Disordered" evidence="1">
    <location>
        <begin position="1"/>
        <end position="34"/>
    </location>
</feature>
<dbReference type="SUPFAM" id="SSF48726">
    <property type="entry name" value="Immunoglobulin"/>
    <property type="match status" value="1"/>
</dbReference>
<reference evidence="4" key="1">
    <citation type="submission" date="2022-11" db="UniProtKB">
        <authorList>
            <consortium name="WormBaseParasite"/>
        </authorList>
    </citation>
    <scope>IDENTIFICATION</scope>
</reference>
<dbReference type="InterPro" id="IPR013783">
    <property type="entry name" value="Ig-like_fold"/>
</dbReference>